<dbReference type="AlphaFoldDB" id="A0A9D2EQT1"/>
<reference evidence="5" key="1">
    <citation type="journal article" date="2021" name="PeerJ">
        <title>Extensive microbial diversity within the chicken gut microbiome revealed by metagenomics and culture.</title>
        <authorList>
            <person name="Gilroy R."/>
            <person name="Ravi A."/>
            <person name="Getino M."/>
            <person name="Pursley I."/>
            <person name="Horton D.L."/>
            <person name="Alikhan N.F."/>
            <person name="Baker D."/>
            <person name="Gharbi K."/>
            <person name="Hall N."/>
            <person name="Watson M."/>
            <person name="Adriaenssens E.M."/>
            <person name="Foster-Nyarko E."/>
            <person name="Jarju S."/>
            <person name="Secka A."/>
            <person name="Antonio M."/>
            <person name="Oren A."/>
            <person name="Chaudhuri R.R."/>
            <person name="La Ragione R."/>
            <person name="Hildebrand F."/>
            <person name="Pallen M.J."/>
        </authorList>
    </citation>
    <scope>NUCLEOTIDE SEQUENCE</scope>
    <source>
        <strain evidence="5">ChiSxjej1B13-11774</strain>
    </source>
</reference>
<evidence type="ECO:0000313" key="5">
    <source>
        <dbReference type="EMBL" id="HIZ41770.1"/>
    </source>
</evidence>
<dbReference type="InterPro" id="IPR050984">
    <property type="entry name" value="Gfo/Idh/MocA_domain"/>
</dbReference>
<dbReference type="PANTHER" id="PTHR22604">
    <property type="entry name" value="OXIDOREDUCTASES"/>
    <property type="match status" value="1"/>
</dbReference>
<dbReference type="InterPro" id="IPR055170">
    <property type="entry name" value="GFO_IDH_MocA-like_dom"/>
</dbReference>
<evidence type="ECO:0000313" key="6">
    <source>
        <dbReference type="Proteomes" id="UP000824048"/>
    </source>
</evidence>
<comment type="similarity">
    <text evidence="1">Belongs to the Gfo/Idh/MocA family.</text>
</comment>
<dbReference type="PANTHER" id="PTHR22604:SF105">
    <property type="entry name" value="TRANS-1,2-DIHYDROBENZENE-1,2-DIOL DEHYDROGENASE"/>
    <property type="match status" value="1"/>
</dbReference>
<feature type="domain" description="GFO/IDH/MocA-like oxidoreductase" evidence="4">
    <location>
        <begin position="136"/>
        <end position="246"/>
    </location>
</feature>
<evidence type="ECO:0000259" key="3">
    <source>
        <dbReference type="Pfam" id="PF01408"/>
    </source>
</evidence>
<organism evidence="5 6">
    <name type="scientific">Candidatus Gemmiger excrementigallinarum</name>
    <dbReference type="NCBI Taxonomy" id="2838609"/>
    <lineage>
        <taxon>Bacteria</taxon>
        <taxon>Bacillati</taxon>
        <taxon>Bacillota</taxon>
        <taxon>Clostridia</taxon>
        <taxon>Eubacteriales</taxon>
        <taxon>Gemmiger</taxon>
    </lineage>
</organism>
<evidence type="ECO:0000256" key="2">
    <source>
        <dbReference type="ARBA" id="ARBA00023002"/>
    </source>
</evidence>
<sequence>MKLGILGAGAIARVMADTIRRLRASGNNEVELYAVAARDLARAQAFAEAEQVTRAYGSYEEMLRDPALDFVYIATPHSFHYQYIKLCADHGKHILCEKPFTVNARQADDAFRYARAKGVLVTEAIWTRYQPMRRMIADVLNSGIIGEPKLMTANLGYSMLNKPRIVAPELAGGALLDVGIYALNFAEMFFGHPDSVQGLCTKHTTGVDLTDSITLTWQDGRAAHLTAAANAHTDRYGAIYGDKGYLMVTNINNPQQVKVFDGEHRVLQEVDCPPQLTGYEYEVLETADCIRKGLLECPSMPHRDTIRMLELMDHLRAQMGIRYPCEGVDEL</sequence>
<dbReference type="SUPFAM" id="SSF51735">
    <property type="entry name" value="NAD(P)-binding Rossmann-fold domains"/>
    <property type="match status" value="1"/>
</dbReference>
<dbReference type="Gene3D" id="3.30.360.10">
    <property type="entry name" value="Dihydrodipicolinate Reductase, domain 2"/>
    <property type="match status" value="1"/>
</dbReference>
<proteinExistence type="inferred from homology"/>
<dbReference type="Pfam" id="PF22725">
    <property type="entry name" value="GFO_IDH_MocA_C3"/>
    <property type="match status" value="1"/>
</dbReference>
<evidence type="ECO:0000259" key="4">
    <source>
        <dbReference type="Pfam" id="PF22725"/>
    </source>
</evidence>
<keyword evidence="2" id="KW-0560">Oxidoreductase</keyword>
<dbReference type="InterPro" id="IPR036291">
    <property type="entry name" value="NAD(P)-bd_dom_sf"/>
</dbReference>
<dbReference type="Pfam" id="PF01408">
    <property type="entry name" value="GFO_IDH_MocA"/>
    <property type="match status" value="1"/>
</dbReference>
<name>A0A9D2EQT1_9FIRM</name>
<dbReference type="SUPFAM" id="SSF55347">
    <property type="entry name" value="Glyceraldehyde-3-phosphate dehydrogenase-like, C-terminal domain"/>
    <property type="match status" value="1"/>
</dbReference>
<feature type="domain" description="Gfo/Idh/MocA-like oxidoreductase N-terminal" evidence="3">
    <location>
        <begin position="2"/>
        <end position="122"/>
    </location>
</feature>
<gene>
    <name evidence="5" type="ORF">H9811_04305</name>
</gene>
<evidence type="ECO:0000256" key="1">
    <source>
        <dbReference type="ARBA" id="ARBA00010928"/>
    </source>
</evidence>
<dbReference type="InterPro" id="IPR000683">
    <property type="entry name" value="Gfo/Idh/MocA-like_OxRdtase_N"/>
</dbReference>
<reference evidence="5" key="2">
    <citation type="submission" date="2021-04" db="EMBL/GenBank/DDBJ databases">
        <authorList>
            <person name="Gilroy R."/>
        </authorList>
    </citation>
    <scope>NUCLEOTIDE SEQUENCE</scope>
    <source>
        <strain evidence="5">ChiSxjej1B13-11774</strain>
    </source>
</reference>
<dbReference type="Proteomes" id="UP000824048">
    <property type="component" value="Unassembled WGS sequence"/>
</dbReference>
<dbReference type="GO" id="GO:0000166">
    <property type="term" value="F:nucleotide binding"/>
    <property type="evidence" value="ECO:0007669"/>
    <property type="project" value="InterPro"/>
</dbReference>
<comment type="caution">
    <text evidence="5">The sequence shown here is derived from an EMBL/GenBank/DDBJ whole genome shotgun (WGS) entry which is preliminary data.</text>
</comment>
<accession>A0A9D2EQT1</accession>
<dbReference type="GO" id="GO:0016491">
    <property type="term" value="F:oxidoreductase activity"/>
    <property type="evidence" value="ECO:0007669"/>
    <property type="project" value="UniProtKB-KW"/>
</dbReference>
<protein>
    <submittedName>
        <fullName evidence="5">Gfo/Idh/MocA family oxidoreductase</fullName>
    </submittedName>
</protein>
<dbReference type="EMBL" id="DXBP01000029">
    <property type="protein sequence ID" value="HIZ41770.1"/>
    <property type="molecule type" value="Genomic_DNA"/>
</dbReference>
<dbReference type="Gene3D" id="3.40.50.720">
    <property type="entry name" value="NAD(P)-binding Rossmann-like Domain"/>
    <property type="match status" value="1"/>
</dbReference>